<dbReference type="AlphaFoldDB" id="A0AAN7KVM5"/>
<sequence>MAAVNHSDFELCLIFTSDTEFIDTGPERWENLAKDLEWFRCQGHTIPEPSDPGTCYARLLEDLSEKDPQAFICHLYNIYFAHSAGDRMIGKKVMKAISSDLCYRFLLLYKIVKRL</sequence>
<proteinExistence type="inferred from homology"/>
<dbReference type="EC" id="1.14.14.18" evidence="2"/>
<dbReference type="GO" id="GO:0046872">
    <property type="term" value="F:metal ion binding"/>
    <property type="evidence" value="ECO:0007669"/>
    <property type="project" value="UniProtKB-KW"/>
</dbReference>
<comment type="caution">
    <text evidence="7">The sequence shown here is derived from an EMBL/GenBank/DDBJ whole genome shotgun (WGS) entry which is preliminary data.</text>
</comment>
<protein>
    <recommendedName>
        <fullName evidence="2">heme oxygenase (biliverdin-producing)</fullName>
        <ecNumber evidence="2">1.14.14.18</ecNumber>
    </recommendedName>
</protein>
<dbReference type="EMBL" id="JAXQNO010000020">
    <property type="protein sequence ID" value="KAK4772259.1"/>
    <property type="molecule type" value="Genomic_DNA"/>
</dbReference>
<gene>
    <name evidence="7" type="ORF">SAY86_014034</name>
</gene>
<dbReference type="CDD" id="cd19165">
    <property type="entry name" value="HemeO"/>
    <property type="match status" value="1"/>
</dbReference>
<evidence type="ECO:0000313" key="8">
    <source>
        <dbReference type="Proteomes" id="UP001346149"/>
    </source>
</evidence>
<dbReference type="InterPro" id="IPR016084">
    <property type="entry name" value="Haem_Oase-like_multi-hlx"/>
</dbReference>
<dbReference type="GO" id="GO:0004392">
    <property type="term" value="F:heme oxygenase (decyclizing) activity"/>
    <property type="evidence" value="ECO:0007669"/>
    <property type="project" value="UniProtKB-EC"/>
</dbReference>
<dbReference type="PANTHER" id="PTHR35703:SF2">
    <property type="entry name" value="HEME OXYGENASE 1, CHLOROPLASTIC-RELATED"/>
    <property type="match status" value="1"/>
</dbReference>
<evidence type="ECO:0000256" key="6">
    <source>
        <dbReference type="ARBA" id="ARBA00023004"/>
    </source>
</evidence>
<dbReference type="SUPFAM" id="SSF48613">
    <property type="entry name" value="Heme oxygenase-like"/>
    <property type="match status" value="1"/>
</dbReference>
<dbReference type="InterPro" id="IPR002051">
    <property type="entry name" value="Haem_Oase"/>
</dbReference>
<name>A0AAN7KVM5_TRANT</name>
<dbReference type="GO" id="GO:0006788">
    <property type="term" value="P:heme oxidation"/>
    <property type="evidence" value="ECO:0007669"/>
    <property type="project" value="InterPro"/>
</dbReference>
<dbReference type="Proteomes" id="UP001346149">
    <property type="component" value="Unassembled WGS sequence"/>
</dbReference>
<keyword evidence="4" id="KW-0479">Metal-binding</keyword>
<evidence type="ECO:0000256" key="3">
    <source>
        <dbReference type="ARBA" id="ARBA00022617"/>
    </source>
</evidence>
<dbReference type="InterPro" id="IPR016951">
    <property type="entry name" value="Haem_Oase_decyc_pln"/>
</dbReference>
<keyword evidence="5" id="KW-0560">Oxidoreductase</keyword>
<evidence type="ECO:0000256" key="2">
    <source>
        <dbReference type="ARBA" id="ARBA00012360"/>
    </source>
</evidence>
<keyword evidence="8" id="KW-1185">Reference proteome</keyword>
<evidence type="ECO:0000256" key="4">
    <source>
        <dbReference type="ARBA" id="ARBA00022723"/>
    </source>
</evidence>
<evidence type="ECO:0000256" key="5">
    <source>
        <dbReference type="ARBA" id="ARBA00023002"/>
    </source>
</evidence>
<keyword evidence="3" id="KW-0349">Heme</keyword>
<dbReference type="PANTHER" id="PTHR35703">
    <property type="entry name" value="HEME OXYGENASE 1, CHLOROPLASTIC-RELATED"/>
    <property type="match status" value="1"/>
</dbReference>
<accession>A0AAN7KVM5</accession>
<keyword evidence="6" id="KW-0408">Iron</keyword>
<dbReference type="Gene3D" id="1.20.910.10">
    <property type="entry name" value="Heme oxygenase-like"/>
    <property type="match status" value="1"/>
</dbReference>
<comment type="similarity">
    <text evidence="1">Belongs to the heme oxygenase family.</text>
</comment>
<dbReference type="GO" id="GO:0010024">
    <property type="term" value="P:phytochromobilin biosynthetic process"/>
    <property type="evidence" value="ECO:0007669"/>
    <property type="project" value="TreeGrafter"/>
</dbReference>
<organism evidence="7 8">
    <name type="scientific">Trapa natans</name>
    <name type="common">Water chestnut</name>
    <dbReference type="NCBI Taxonomy" id="22666"/>
    <lineage>
        <taxon>Eukaryota</taxon>
        <taxon>Viridiplantae</taxon>
        <taxon>Streptophyta</taxon>
        <taxon>Embryophyta</taxon>
        <taxon>Tracheophyta</taxon>
        <taxon>Spermatophyta</taxon>
        <taxon>Magnoliopsida</taxon>
        <taxon>eudicotyledons</taxon>
        <taxon>Gunneridae</taxon>
        <taxon>Pentapetalae</taxon>
        <taxon>rosids</taxon>
        <taxon>malvids</taxon>
        <taxon>Myrtales</taxon>
        <taxon>Lythraceae</taxon>
        <taxon>Trapa</taxon>
    </lineage>
</organism>
<reference evidence="7 8" key="1">
    <citation type="journal article" date="2023" name="Hortic Res">
        <title>Pangenome of water caltrop reveals structural variations and asymmetric subgenome divergence after allopolyploidization.</title>
        <authorList>
            <person name="Zhang X."/>
            <person name="Chen Y."/>
            <person name="Wang L."/>
            <person name="Yuan Y."/>
            <person name="Fang M."/>
            <person name="Shi L."/>
            <person name="Lu R."/>
            <person name="Comes H.P."/>
            <person name="Ma Y."/>
            <person name="Chen Y."/>
            <person name="Huang G."/>
            <person name="Zhou Y."/>
            <person name="Zheng Z."/>
            <person name="Qiu Y."/>
        </authorList>
    </citation>
    <scope>NUCLEOTIDE SEQUENCE [LARGE SCALE GENOMIC DNA]</scope>
    <source>
        <strain evidence="7">F231</strain>
    </source>
</reference>
<evidence type="ECO:0000256" key="1">
    <source>
        <dbReference type="ARBA" id="ARBA00006134"/>
    </source>
</evidence>
<evidence type="ECO:0000313" key="7">
    <source>
        <dbReference type="EMBL" id="KAK4772259.1"/>
    </source>
</evidence>